<evidence type="ECO:0000313" key="1">
    <source>
        <dbReference type="EMBL" id="VTR37389.1"/>
    </source>
</evidence>
<organism evidence="1">
    <name type="scientific">Serratia fonticola</name>
    <dbReference type="NCBI Taxonomy" id="47917"/>
    <lineage>
        <taxon>Bacteria</taxon>
        <taxon>Pseudomonadati</taxon>
        <taxon>Pseudomonadota</taxon>
        <taxon>Gammaproteobacteria</taxon>
        <taxon>Enterobacterales</taxon>
        <taxon>Yersiniaceae</taxon>
        <taxon>Serratia</taxon>
    </lineage>
</organism>
<accession>A0A4U9UYB9</accession>
<protein>
    <submittedName>
        <fullName evidence="1">Uncharacterized protein</fullName>
    </submittedName>
</protein>
<sequence length="85" mass="9386">MVATRSLKNKSNQLKDTPYVCGSTQTCRIELNSVTMVCLRNEGLLQDYLVNSNLGGDGVYFDKTSFYNIKTASGRLNCGDGVIFH</sequence>
<reference evidence="1" key="1">
    <citation type="submission" date="2019-05" db="EMBL/GenBank/DDBJ databases">
        <authorList>
            <consortium name="Pathogen Informatics"/>
        </authorList>
    </citation>
    <scope>NUCLEOTIDE SEQUENCE [LARGE SCALE GENOMIC DNA]</scope>
    <source>
        <strain evidence="1">NCTC12965</strain>
    </source>
</reference>
<gene>
    <name evidence="1" type="ORF">NCTC12965_04065</name>
</gene>
<proteinExistence type="predicted"/>
<dbReference type="AlphaFoldDB" id="A0A4U9UYB9"/>
<name>A0A4U9UYB9_SERFO</name>
<dbReference type="EMBL" id="CABEEZ010000095">
    <property type="protein sequence ID" value="VTR37389.1"/>
    <property type="molecule type" value="Genomic_DNA"/>
</dbReference>